<keyword evidence="3 7" id="KW-1003">Cell membrane</keyword>
<keyword evidence="6 7" id="KW-0472">Membrane</keyword>
<dbReference type="GO" id="GO:0016746">
    <property type="term" value="F:acyltransferase activity"/>
    <property type="evidence" value="ECO:0007669"/>
    <property type="project" value="UniProtKB-KW"/>
</dbReference>
<organism evidence="9 10">
    <name type="scientific">Rhodonellum ikkaensis</name>
    <dbReference type="NCBI Taxonomy" id="336829"/>
    <lineage>
        <taxon>Bacteria</taxon>
        <taxon>Pseudomonadati</taxon>
        <taxon>Bacteroidota</taxon>
        <taxon>Cytophagia</taxon>
        <taxon>Cytophagales</taxon>
        <taxon>Cytophagaceae</taxon>
        <taxon>Rhodonellum</taxon>
    </lineage>
</organism>
<dbReference type="PANTHER" id="PTHR13285">
    <property type="entry name" value="ACYLTRANSFERASE"/>
    <property type="match status" value="1"/>
</dbReference>
<feature type="transmembrane region" description="Helical" evidence="8">
    <location>
        <begin position="51"/>
        <end position="67"/>
    </location>
</feature>
<keyword evidence="10" id="KW-1185">Reference proteome</keyword>
<feature type="transmembrane region" description="Helical" evidence="8">
    <location>
        <begin position="29"/>
        <end position="45"/>
    </location>
</feature>
<comment type="similarity">
    <text evidence="2 7">Belongs to the membrane-bound acyltransferase family.</text>
</comment>
<evidence type="ECO:0000256" key="2">
    <source>
        <dbReference type="ARBA" id="ARBA00010323"/>
    </source>
</evidence>
<keyword evidence="7" id="KW-0808">Transferase</keyword>
<dbReference type="InterPro" id="IPR024194">
    <property type="entry name" value="Ac/AlaTfrase_AlgI/DltB"/>
</dbReference>
<feature type="transmembrane region" description="Helical" evidence="8">
    <location>
        <begin position="454"/>
        <end position="471"/>
    </location>
</feature>
<dbReference type="Proteomes" id="UP000199663">
    <property type="component" value="Unassembled WGS sequence"/>
</dbReference>
<gene>
    <name evidence="9" type="ORF">SAMN05444412_11718</name>
</gene>
<comment type="caution">
    <text evidence="9">The sequence shown here is derived from an EMBL/GenBank/DDBJ whole genome shotgun (WGS) entry which is preliminary data.</text>
</comment>
<dbReference type="PANTHER" id="PTHR13285:SF18">
    <property type="entry name" value="PROTEIN-CYSTEINE N-PALMITOYLTRANSFERASE RASP"/>
    <property type="match status" value="1"/>
</dbReference>
<comment type="subcellular location">
    <subcellularLocation>
        <location evidence="1">Cell membrane</location>
        <topology evidence="1">Multi-pass membrane protein</topology>
    </subcellularLocation>
</comment>
<name>A0A1H3TFJ7_9BACT</name>
<keyword evidence="5 8" id="KW-1133">Transmembrane helix</keyword>
<keyword evidence="7 9" id="KW-0012">Acyltransferase</keyword>
<evidence type="ECO:0000256" key="6">
    <source>
        <dbReference type="ARBA" id="ARBA00023136"/>
    </source>
</evidence>
<reference evidence="9 10" key="1">
    <citation type="submission" date="2016-10" db="EMBL/GenBank/DDBJ databases">
        <authorList>
            <person name="Varghese N."/>
            <person name="Submissions S."/>
        </authorList>
    </citation>
    <scope>NUCLEOTIDE SEQUENCE [LARGE SCALE GENOMIC DNA]</scope>
    <source>
        <strain evidence="9 10">DSM 17997</strain>
    </source>
</reference>
<feature type="transmembrane region" description="Helical" evidence="8">
    <location>
        <begin position="414"/>
        <end position="433"/>
    </location>
</feature>
<dbReference type="InterPro" id="IPR051085">
    <property type="entry name" value="MB_O-acyltransferase"/>
</dbReference>
<dbReference type="EMBL" id="FNQC01000017">
    <property type="protein sequence ID" value="SDZ48717.1"/>
    <property type="molecule type" value="Genomic_DNA"/>
</dbReference>
<keyword evidence="4 8" id="KW-0812">Transmembrane</keyword>
<evidence type="ECO:0000256" key="8">
    <source>
        <dbReference type="SAM" id="Phobius"/>
    </source>
</evidence>
<dbReference type="PIRSF" id="PIRSF016636">
    <property type="entry name" value="AlgI_DltB"/>
    <property type="match status" value="1"/>
</dbReference>
<feature type="transmembrane region" description="Helical" evidence="8">
    <location>
        <begin position="371"/>
        <end position="388"/>
    </location>
</feature>
<feature type="transmembrane region" description="Helical" evidence="8">
    <location>
        <begin position="332"/>
        <end position="350"/>
    </location>
</feature>
<evidence type="ECO:0000313" key="10">
    <source>
        <dbReference type="Proteomes" id="UP000199663"/>
    </source>
</evidence>
<evidence type="ECO:0000256" key="3">
    <source>
        <dbReference type="ARBA" id="ARBA00022475"/>
    </source>
</evidence>
<feature type="transmembrane region" description="Helical" evidence="8">
    <location>
        <begin position="79"/>
        <end position="97"/>
    </location>
</feature>
<dbReference type="InterPro" id="IPR028362">
    <property type="entry name" value="AlgI"/>
</dbReference>
<dbReference type="PIRSF" id="PIRSF500217">
    <property type="entry name" value="AlgI"/>
    <property type="match status" value="1"/>
</dbReference>
<sequence>MAFNSIDFAVFLPIVFILYWFVAKRNLRAQNLLIVMASCFFYGMWDWRFLALILFSTLVDFGVGLGLAQTEKIHRRKLLLWMSVGVNLGFLGFFKYYNFFLDNFLDTFSLLGSPIQANSLNIILPVGISFYTFQTMSYTIDVYRKKLQPTRDFIAFSAFVSFFPQLVAGPIERASNLLPQFFKERVFDQKKAVDGLKQILWGLFKKMVIADNCAQYANTIFNNSEIASGSMLAMGAFFFAFQIYGDFSGYSDIAIGTSRLFGFDLMKNFATPYFSRNIAEFWRRWHISLSTWFRDYVYIPLGGSQVEIWPKVRNIFIIFLVSGFWHGANWTFIVWGALNAVYFLPSLFLGSNRKHLEIVAQGRVLPSFREFLSMLATFSFTTFAWVFFRAENIDHAFRFVGGIFSTSFFTVPNLYAMEGSVTLLVFIFLFLILEWRGRENEYAISELGARSTRVLRWSMYVGFILVINIFGNNSADIEFIYFQF</sequence>
<evidence type="ECO:0000256" key="1">
    <source>
        <dbReference type="ARBA" id="ARBA00004651"/>
    </source>
</evidence>
<protein>
    <submittedName>
        <fullName evidence="9">D-alanyl-lipoteichoic acid acyltransferase DltB, MBOAT superfamily</fullName>
    </submittedName>
</protein>
<feature type="transmembrane region" description="Helical" evidence="8">
    <location>
        <begin position="6"/>
        <end position="22"/>
    </location>
</feature>
<evidence type="ECO:0000256" key="4">
    <source>
        <dbReference type="ARBA" id="ARBA00022692"/>
    </source>
</evidence>
<accession>A0A1H3TFJ7</accession>
<proteinExistence type="inferred from homology"/>
<evidence type="ECO:0000313" key="9">
    <source>
        <dbReference type="EMBL" id="SDZ48717.1"/>
    </source>
</evidence>
<dbReference type="InterPro" id="IPR004299">
    <property type="entry name" value="MBOAT_fam"/>
</dbReference>
<dbReference type="Pfam" id="PF03062">
    <property type="entry name" value="MBOAT"/>
    <property type="match status" value="1"/>
</dbReference>
<evidence type="ECO:0000256" key="5">
    <source>
        <dbReference type="ARBA" id="ARBA00022989"/>
    </source>
</evidence>
<dbReference type="RefSeq" id="WP_019599924.1">
    <property type="nucleotide sequence ID" value="NZ_FNQC01000017.1"/>
</dbReference>
<feature type="transmembrane region" description="Helical" evidence="8">
    <location>
        <begin position="117"/>
        <end position="133"/>
    </location>
</feature>
<evidence type="ECO:0000256" key="7">
    <source>
        <dbReference type="PIRNR" id="PIRNR016636"/>
    </source>
</evidence>
<feature type="transmembrane region" description="Helical" evidence="8">
    <location>
        <begin position="226"/>
        <end position="244"/>
    </location>
</feature>